<protein>
    <submittedName>
        <fullName evidence="9">Tight adherence protein C</fullName>
    </submittedName>
    <submittedName>
        <fullName evidence="8">Type II secretion system F family protein</fullName>
    </submittedName>
</protein>
<evidence type="ECO:0000256" key="5">
    <source>
        <dbReference type="ARBA" id="ARBA00023136"/>
    </source>
</evidence>
<evidence type="ECO:0000256" key="4">
    <source>
        <dbReference type="ARBA" id="ARBA00022989"/>
    </source>
</evidence>
<evidence type="ECO:0000256" key="2">
    <source>
        <dbReference type="ARBA" id="ARBA00022475"/>
    </source>
</evidence>
<gene>
    <name evidence="8" type="ORF">R6G71_04715</name>
    <name evidence="9" type="ORF">SAMN05421878_11061</name>
</gene>
<feature type="transmembrane region" description="Helical" evidence="6">
    <location>
        <begin position="258"/>
        <end position="281"/>
    </location>
</feature>
<keyword evidence="5 6" id="KW-0472">Membrane</keyword>
<reference evidence="10" key="1">
    <citation type="submission" date="2016-10" db="EMBL/GenBank/DDBJ databases">
        <authorList>
            <person name="Varghese N."/>
        </authorList>
    </citation>
    <scope>NUCLEOTIDE SEQUENCE [LARGE SCALE GENOMIC DNA]</scope>
    <source>
        <strain evidence="10">DSM 20639</strain>
    </source>
</reference>
<dbReference type="EMBL" id="JAWNFU010000002">
    <property type="protein sequence ID" value="MDY5153349.1"/>
    <property type="molecule type" value="Genomic_DNA"/>
</dbReference>
<keyword evidence="10" id="KW-1185">Reference proteome</keyword>
<dbReference type="Proteomes" id="UP001273799">
    <property type="component" value="Unassembled WGS sequence"/>
</dbReference>
<evidence type="ECO:0000256" key="3">
    <source>
        <dbReference type="ARBA" id="ARBA00022692"/>
    </source>
</evidence>
<sequence>MIAYLAGGVGGAGLCFLAWWLFYPGPSLSARVLPYTEDGWAPRHRALPLTRALLRVFDQIGSTAASVHRRTYCLGTLSYRDFRVRQIEASSAGFVAGCLLGASALRRGVPPLIALIFPVFAALAGAALTDYWLSRTLSRRDAAITGELPDVAQILSLAVGAGESALSAFEYVCRLGNGPLAAELRRTVAAVHAGDSFEQALAGLQERVHNPAIERFCDALRISLEQGSPLANTLRVQAEDAREYQRRELLEKGGKQEIAMMAPVVFLILPITIIFALYPGISSLNMW</sequence>
<reference evidence="8" key="3">
    <citation type="submission" date="2023-10" db="EMBL/GenBank/DDBJ databases">
        <title>Whole Genome based description of the genera Actinobaculum and Actinotignum reveals a complex phylogenetic relationship within the species included in the genus Actinotignum.</title>
        <authorList>
            <person name="Jensen C.S."/>
            <person name="Dargis R."/>
            <person name="Kemp M."/>
            <person name="Christensen J.J."/>
        </authorList>
    </citation>
    <scope>NUCLEOTIDE SEQUENCE</scope>
    <source>
        <strain evidence="8">Actinobaculum_suis_CCUG19206T</strain>
    </source>
</reference>
<feature type="domain" description="Type II secretion system protein GspF" evidence="7">
    <location>
        <begin position="153"/>
        <end position="276"/>
    </location>
</feature>
<dbReference type="GO" id="GO:0005886">
    <property type="term" value="C:plasma membrane"/>
    <property type="evidence" value="ECO:0007669"/>
    <property type="project" value="UniProtKB-SubCell"/>
</dbReference>
<dbReference type="InterPro" id="IPR018076">
    <property type="entry name" value="T2SS_GspF_dom"/>
</dbReference>
<reference evidence="9" key="2">
    <citation type="submission" date="2016-10" db="EMBL/GenBank/DDBJ databases">
        <authorList>
            <person name="de Groot N.N."/>
        </authorList>
    </citation>
    <scope>NUCLEOTIDE SEQUENCE [LARGE SCALE GENOMIC DNA]</scope>
    <source>
        <strain evidence="9">DSM 20639</strain>
    </source>
</reference>
<proteinExistence type="predicted"/>
<evidence type="ECO:0000313" key="10">
    <source>
        <dbReference type="Proteomes" id="UP000182744"/>
    </source>
</evidence>
<evidence type="ECO:0000256" key="1">
    <source>
        <dbReference type="ARBA" id="ARBA00004651"/>
    </source>
</evidence>
<dbReference type="EMBL" id="FNAU01000010">
    <property type="protein sequence ID" value="SDE48650.1"/>
    <property type="molecule type" value="Genomic_DNA"/>
</dbReference>
<evidence type="ECO:0000256" key="6">
    <source>
        <dbReference type="SAM" id="Phobius"/>
    </source>
</evidence>
<dbReference type="PANTHER" id="PTHR35007:SF4">
    <property type="entry name" value="CONSERVED TRANSMEMBRANE PROTEIN-RELATED"/>
    <property type="match status" value="1"/>
</dbReference>
<evidence type="ECO:0000313" key="8">
    <source>
        <dbReference type="EMBL" id="MDY5153349.1"/>
    </source>
</evidence>
<evidence type="ECO:0000313" key="9">
    <source>
        <dbReference type="EMBL" id="SDE48650.1"/>
    </source>
</evidence>
<dbReference type="PANTHER" id="PTHR35007">
    <property type="entry name" value="INTEGRAL MEMBRANE PROTEIN-RELATED"/>
    <property type="match status" value="1"/>
</dbReference>
<dbReference type="RefSeq" id="WP_074662967.1">
    <property type="nucleotide sequence ID" value="NZ_FNAU01000010.1"/>
</dbReference>
<feature type="transmembrane region" description="Helical" evidence="6">
    <location>
        <begin position="112"/>
        <end position="133"/>
    </location>
</feature>
<keyword evidence="3 6" id="KW-0812">Transmembrane</keyword>
<feature type="transmembrane region" description="Helical" evidence="6">
    <location>
        <begin position="6"/>
        <end position="23"/>
    </location>
</feature>
<evidence type="ECO:0000259" key="7">
    <source>
        <dbReference type="Pfam" id="PF00482"/>
    </source>
</evidence>
<keyword evidence="4 6" id="KW-1133">Transmembrane helix</keyword>
<dbReference type="AlphaFoldDB" id="A0A1G7DCE9"/>
<name>A0A1G7DCE9_9ACTO</name>
<organism evidence="9 10">
    <name type="scientific">Actinobaculum suis</name>
    <dbReference type="NCBI Taxonomy" id="1657"/>
    <lineage>
        <taxon>Bacteria</taxon>
        <taxon>Bacillati</taxon>
        <taxon>Actinomycetota</taxon>
        <taxon>Actinomycetes</taxon>
        <taxon>Actinomycetales</taxon>
        <taxon>Actinomycetaceae</taxon>
        <taxon>Actinobaculum</taxon>
    </lineage>
</organism>
<comment type="subcellular location">
    <subcellularLocation>
        <location evidence="1">Cell membrane</location>
        <topology evidence="1">Multi-pass membrane protein</topology>
    </subcellularLocation>
</comment>
<keyword evidence="2" id="KW-1003">Cell membrane</keyword>
<accession>A0A1G7DCE9</accession>
<dbReference type="Pfam" id="PF00482">
    <property type="entry name" value="T2SSF"/>
    <property type="match status" value="1"/>
</dbReference>
<dbReference type="Proteomes" id="UP000182744">
    <property type="component" value="Unassembled WGS sequence"/>
</dbReference>